<dbReference type="AlphaFoldDB" id="A0AAN7EFU1"/>
<keyword evidence="2" id="KW-0732">Signal</keyword>
<feature type="chain" id="PRO_5042919921" description="Transmembrane protein" evidence="2">
    <location>
        <begin position="33"/>
        <end position="105"/>
    </location>
</feature>
<sequence>MRSCTKTMASKKFITWGLLFILMYLLASQAASRKVLETSELGNSKPRGVMSPPTAPTPGIHLGVGYGIGNKQSRKSSTLEWNKKKGPIPPAAPNPGVYIPPSSRT</sequence>
<protein>
    <recommendedName>
        <fullName evidence="5">Transmembrane protein</fullName>
    </recommendedName>
</protein>
<feature type="signal peptide" evidence="2">
    <location>
        <begin position="1"/>
        <end position="32"/>
    </location>
</feature>
<keyword evidence="4" id="KW-1185">Reference proteome</keyword>
<evidence type="ECO:0008006" key="5">
    <source>
        <dbReference type="Google" id="ProtNLM"/>
    </source>
</evidence>
<evidence type="ECO:0000313" key="3">
    <source>
        <dbReference type="EMBL" id="KAK4570892.1"/>
    </source>
</evidence>
<comment type="caution">
    <text evidence="3">The sequence shown here is derived from an EMBL/GenBank/DDBJ whole genome shotgun (WGS) entry which is preliminary data.</text>
</comment>
<dbReference type="EMBL" id="JAXUIC010000009">
    <property type="protein sequence ID" value="KAK4570892.1"/>
    <property type="molecule type" value="Genomic_DNA"/>
</dbReference>
<evidence type="ECO:0000256" key="2">
    <source>
        <dbReference type="SAM" id="SignalP"/>
    </source>
</evidence>
<dbReference type="Proteomes" id="UP001324115">
    <property type="component" value="Unassembled WGS sequence"/>
</dbReference>
<name>A0AAN7EFU1_QUERU</name>
<evidence type="ECO:0000256" key="1">
    <source>
        <dbReference type="SAM" id="MobiDB-lite"/>
    </source>
</evidence>
<reference evidence="3 4" key="1">
    <citation type="journal article" date="2023" name="G3 (Bethesda)">
        <title>A haplotype-resolved chromosome-scale genome for Quercus rubra L. provides insights into the genetics of adaptive traits for red oak species.</title>
        <authorList>
            <person name="Kapoor B."/>
            <person name="Jenkins J."/>
            <person name="Schmutz J."/>
            <person name="Zhebentyayeva T."/>
            <person name="Kuelheim C."/>
            <person name="Coggeshall M."/>
            <person name="Heim C."/>
            <person name="Lasky J.R."/>
            <person name="Leites L."/>
            <person name="Islam-Faridi N."/>
            <person name="Romero-Severson J."/>
            <person name="DeLeo V.L."/>
            <person name="Lucas S.M."/>
            <person name="Lazic D."/>
            <person name="Gailing O."/>
            <person name="Carlson J."/>
            <person name="Staton M."/>
        </authorList>
    </citation>
    <scope>NUCLEOTIDE SEQUENCE [LARGE SCALE GENOMIC DNA]</scope>
    <source>
        <strain evidence="3">Pseudo-F2</strain>
    </source>
</reference>
<proteinExistence type="predicted"/>
<accession>A0AAN7EFU1</accession>
<organism evidence="3 4">
    <name type="scientific">Quercus rubra</name>
    <name type="common">Northern red oak</name>
    <name type="synonym">Quercus borealis</name>
    <dbReference type="NCBI Taxonomy" id="3512"/>
    <lineage>
        <taxon>Eukaryota</taxon>
        <taxon>Viridiplantae</taxon>
        <taxon>Streptophyta</taxon>
        <taxon>Embryophyta</taxon>
        <taxon>Tracheophyta</taxon>
        <taxon>Spermatophyta</taxon>
        <taxon>Magnoliopsida</taxon>
        <taxon>eudicotyledons</taxon>
        <taxon>Gunneridae</taxon>
        <taxon>Pentapetalae</taxon>
        <taxon>rosids</taxon>
        <taxon>fabids</taxon>
        <taxon>Fagales</taxon>
        <taxon>Fagaceae</taxon>
        <taxon>Quercus</taxon>
    </lineage>
</organism>
<gene>
    <name evidence="3" type="ORF">RGQ29_029665</name>
</gene>
<feature type="region of interest" description="Disordered" evidence="1">
    <location>
        <begin position="36"/>
        <end position="105"/>
    </location>
</feature>
<evidence type="ECO:0000313" key="4">
    <source>
        <dbReference type="Proteomes" id="UP001324115"/>
    </source>
</evidence>